<dbReference type="GO" id="GO:0016491">
    <property type="term" value="F:oxidoreductase activity"/>
    <property type="evidence" value="ECO:0007669"/>
    <property type="project" value="TreeGrafter"/>
</dbReference>
<dbReference type="PANTHER" id="PTHR43677:SF11">
    <property type="entry name" value="ZINC-CONTAINING ALCOHOL DEHYDROGENASE"/>
    <property type="match status" value="1"/>
</dbReference>
<reference evidence="1 2" key="1">
    <citation type="submission" date="2016-10" db="EMBL/GenBank/DDBJ databases">
        <authorList>
            <person name="de Groot N.N."/>
        </authorList>
    </citation>
    <scope>NUCLEOTIDE SEQUENCE [LARGE SCALE GENOMIC DNA]</scope>
    <source>
        <strain evidence="1 2">CGMCC 4.3491</strain>
    </source>
</reference>
<dbReference type="Gene3D" id="3.90.180.10">
    <property type="entry name" value="Medium-chain alcohol dehydrogenases, catalytic domain"/>
    <property type="match status" value="1"/>
</dbReference>
<dbReference type="OrthoDB" id="9787435at2"/>
<name>A0A1H3QAI4_9MICO</name>
<accession>A0A1H3QAI4</accession>
<dbReference type="STRING" id="381665.SAMN05216554_2397"/>
<evidence type="ECO:0000313" key="1">
    <source>
        <dbReference type="EMBL" id="SDZ10088.1"/>
    </source>
</evidence>
<evidence type="ECO:0000313" key="2">
    <source>
        <dbReference type="Proteomes" id="UP000198891"/>
    </source>
</evidence>
<dbReference type="Proteomes" id="UP000198891">
    <property type="component" value="Unassembled WGS sequence"/>
</dbReference>
<dbReference type="Gene3D" id="3.40.50.720">
    <property type="entry name" value="NAD(P)-binding Rossmann-like Domain"/>
    <property type="match status" value="1"/>
</dbReference>
<gene>
    <name evidence="1" type="ORF">SAMN05216554_2397</name>
</gene>
<dbReference type="RefSeq" id="WP_092553753.1">
    <property type="nucleotide sequence ID" value="NZ_FNPZ01000002.1"/>
</dbReference>
<dbReference type="AlphaFoldDB" id="A0A1H3QAI4"/>
<dbReference type="InterPro" id="IPR051397">
    <property type="entry name" value="Zn-ADH-like_protein"/>
</dbReference>
<sequence length="319" mass="33154">MKAAVVTRFDRAPRFETFPLPVEIGAHEQVVPVVAAGLHPRVLSQANGSHYTSTDELPLVPGIDGVARTADGELRYFVQSDSALGSMAEQTVIDLRRSVVLPAGADPIRIAAAMNPAMSSWVALRRRIDLRPGQSVLVLGATGNAGRLAIQVARHLGAGRVTAVGRGADRLAGLGADVTVALDGPDERAVAAALAEAGRDVDVVLDYLWGEPTSSALRAIVPNRTDDDRLLSWIQIGSVAGADSAIPSAALRATRLQLLGSGQGSVSTRDILTELEALVAAVSGDAFALAVRAVPLEHVEQAWADAPTSGDRIVLTPGG</sequence>
<dbReference type="InterPro" id="IPR011032">
    <property type="entry name" value="GroES-like_sf"/>
</dbReference>
<dbReference type="InterPro" id="IPR036291">
    <property type="entry name" value="NAD(P)-bd_dom_sf"/>
</dbReference>
<dbReference type="SUPFAM" id="SSF50129">
    <property type="entry name" value="GroES-like"/>
    <property type="match status" value="1"/>
</dbReference>
<organism evidence="1 2">
    <name type="scientific">Herbiconiux ginsengi</name>
    <dbReference type="NCBI Taxonomy" id="381665"/>
    <lineage>
        <taxon>Bacteria</taxon>
        <taxon>Bacillati</taxon>
        <taxon>Actinomycetota</taxon>
        <taxon>Actinomycetes</taxon>
        <taxon>Micrococcales</taxon>
        <taxon>Microbacteriaceae</taxon>
        <taxon>Herbiconiux</taxon>
    </lineage>
</organism>
<keyword evidence="2" id="KW-1185">Reference proteome</keyword>
<dbReference type="SUPFAM" id="SSF51735">
    <property type="entry name" value="NAD(P)-binding Rossmann-fold domains"/>
    <property type="match status" value="1"/>
</dbReference>
<protein>
    <submittedName>
        <fullName evidence="1">NADPH:quinone reductase</fullName>
    </submittedName>
</protein>
<proteinExistence type="predicted"/>
<dbReference type="PANTHER" id="PTHR43677">
    <property type="entry name" value="SHORT-CHAIN DEHYDROGENASE/REDUCTASE"/>
    <property type="match status" value="1"/>
</dbReference>
<dbReference type="EMBL" id="FNPZ01000002">
    <property type="protein sequence ID" value="SDZ10088.1"/>
    <property type="molecule type" value="Genomic_DNA"/>
</dbReference>